<evidence type="ECO:0000313" key="2">
    <source>
        <dbReference type="Proteomes" id="UP000245133"/>
    </source>
</evidence>
<sequence>MNPLFGAILLSAEYEPYLSLLSEVLKANGLQSQLVLPKNWKDKGEGIHIFTKFNPELVKELLDWGIEPLLLGEIPENQLSDMIDSGLSLHWKLSIHSLFQLPLYPLPREDLHWAIFTKSRAYDRRLEIILNTFGQSVTSDGDFDHFLLRLRQAPPQIAILDWDQLPMDIKKAVESLKKLKETKQILFFGIKNFQKEHLYRDLRLGITDVSPGLWSREEFLASVVHSFPLKDAQQKAKSPLGQPIKKIEFAFQEQTKPIRYQVLENVLVQGSVEDGRTEMDKRKELFSSILFRSL</sequence>
<name>A0A2P2DVG6_9LEPT</name>
<dbReference type="EMBL" id="BFBB01000001">
    <property type="protein sequence ID" value="GBF48603.1"/>
    <property type="molecule type" value="Genomic_DNA"/>
</dbReference>
<dbReference type="AlphaFoldDB" id="A0A2P2DVG6"/>
<protein>
    <submittedName>
        <fullName evidence="1">Uncharacterized protein</fullName>
    </submittedName>
</protein>
<dbReference type="Proteomes" id="UP000245133">
    <property type="component" value="Unassembled WGS sequence"/>
</dbReference>
<keyword evidence="2" id="KW-1185">Reference proteome</keyword>
<reference evidence="1 2" key="1">
    <citation type="submission" date="2018-02" db="EMBL/GenBank/DDBJ databases">
        <title>Novel Leptospira species isolated from soil and water in Japan.</title>
        <authorList>
            <person name="Nakao R."/>
            <person name="Masuzawa T."/>
        </authorList>
    </citation>
    <scope>NUCLEOTIDE SEQUENCE [LARGE SCALE GENOMIC DNA]</scope>
    <source>
        <strain evidence="1 2">YH101</strain>
    </source>
</reference>
<accession>A0A2P2DVG6</accession>
<proteinExistence type="predicted"/>
<dbReference type="RefSeq" id="WP_108972583.1">
    <property type="nucleotide sequence ID" value="NZ_BFBB01000001.1"/>
</dbReference>
<organism evidence="1 2">
    <name type="scientific">Leptospira ryugenii</name>
    <dbReference type="NCBI Taxonomy" id="1917863"/>
    <lineage>
        <taxon>Bacteria</taxon>
        <taxon>Pseudomonadati</taxon>
        <taxon>Spirochaetota</taxon>
        <taxon>Spirochaetia</taxon>
        <taxon>Leptospirales</taxon>
        <taxon>Leptospiraceae</taxon>
        <taxon>Leptospira</taxon>
    </lineage>
</organism>
<gene>
    <name evidence="1" type="ORF">LPTSP4_01030</name>
</gene>
<dbReference type="OrthoDB" id="340775at2"/>
<evidence type="ECO:0000313" key="1">
    <source>
        <dbReference type="EMBL" id="GBF48603.1"/>
    </source>
</evidence>
<comment type="caution">
    <text evidence="1">The sequence shown here is derived from an EMBL/GenBank/DDBJ whole genome shotgun (WGS) entry which is preliminary data.</text>
</comment>